<protein>
    <submittedName>
        <fullName evidence="1">Uncharacterized protein</fullName>
    </submittedName>
</protein>
<reference evidence="1" key="1">
    <citation type="submission" date="2020-04" db="EMBL/GenBank/DDBJ databases">
        <authorList>
            <person name="Chiriac C."/>
            <person name="Salcher M."/>
            <person name="Ghai R."/>
            <person name="Kavagutti S V."/>
        </authorList>
    </citation>
    <scope>NUCLEOTIDE SEQUENCE</scope>
</reference>
<proteinExistence type="predicted"/>
<accession>A0A6J5L2E3</accession>
<dbReference type="EMBL" id="LR796209">
    <property type="protein sequence ID" value="CAB4127373.1"/>
    <property type="molecule type" value="Genomic_DNA"/>
</dbReference>
<evidence type="ECO:0000313" key="1">
    <source>
        <dbReference type="EMBL" id="CAB4127373.1"/>
    </source>
</evidence>
<gene>
    <name evidence="1" type="ORF">UFOVP75_164</name>
</gene>
<name>A0A6J5L2E3_9CAUD</name>
<sequence>MSLELYEAELAEDPDTGGFRLMWAKDDRRVHCLCDIDLQQVSCTREKARQSETLVVNFPFPLTAHEWNVIQLWLEQE</sequence>
<organism evidence="1">
    <name type="scientific">uncultured Caudovirales phage</name>
    <dbReference type="NCBI Taxonomy" id="2100421"/>
    <lineage>
        <taxon>Viruses</taxon>
        <taxon>Duplodnaviria</taxon>
        <taxon>Heunggongvirae</taxon>
        <taxon>Uroviricota</taxon>
        <taxon>Caudoviricetes</taxon>
        <taxon>Peduoviridae</taxon>
        <taxon>Maltschvirus</taxon>
        <taxon>Maltschvirus maltsch</taxon>
    </lineage>
</organism>